<gene>
    <name evidence="1" type="ORF">EOE48_28320</name>
</gene>
<dbReference type="RefSeq" id="WP_127734209.1">
    <property type="nucleotide sequence ID" value="NZ_SACP01000066.1"/>
</dbReference>
<protein>
    <submittedName>
        <fullName evidence="1">Tetratricopeptide repeat protein</fullName>
    </submittedName>
</protein>
<dbReference type="OrthoDB" id="8453062at2"/>
<evidence type="ECO:0000313" key="2">
    <source>
        <dbReference type="Proteomes" id="UP000286997"/>
    </source>
</evidence>
<dbReference type="Pfam" id="PF07721">
    <property type="entry name" value="TPR_4"/>
    <property type="match status" value="2"/>
</dbReference>
<sequence>MIPSFSPDRPDSAGPAGDLLDAQDVRLLVETGFMALMHGFVASAGEIFDGVVAARPAQEAGHLGRAMACLHGGDADGAVRILRRLPPSDAARLFLGLALHRQGEAGEARAILSEVAASAAGTPHARSADAILAGLDAEPTRGPGPRRD</sequence>
<dbReference type="AlphaFoldDB" id="A0A437NPI8"/>
<organism evidence="1 2">
    <name type="scientific">Methylobacterium oryzihabitans</name>
    <dbReference type="NCBI Taxonomy" id="2499852"/>
    <lineage>
        <taxon>Bacteria</taxon>
        <taxon>Pseudomonadati</taxon>
        <taxon>Pseudomonadota</taxon>
        <taxon>Alphaproteobacteria</taxon>
        <taxon>Hyphomicrobiales</taxon>
        <taxon>Methylobacteriaceae</taxon>
        <taxon>Methylobacterium</taxon>
    </lineage>
</organism>
<dbReference type="Proteomes" id="UP000286997">
    <property type="component" value="Unassembled WGS sequence"/>
</dbReference>
<comment type="caution">
    <text evidence="1">The sequence shown here is derived from an EMBL/GenBank/DDBJ whole genome shotgun (WGS) entry which is preliminary data.</text>
</comment>
<dbReference type="InterPro" id="IPR011717">
    <property type="entry name" value="TPR-4"/>
</dbReference>
<dbReference type="SUPFAM" id="SSF48452">
    <property type="entry name" value="TPR-like"/>
    <property type="match status" value="1"/>
</dbReference>
<proteinExistence type="predicted"/>
<evidence type="ECO:0000313" key="1">
    <source>
        <dbReference type="EMBL" id="RVU11956.1"/>
    </source>
</evidence>
<accession>A0A437NPI8</accession>
<reference evidence="1 2" key="1">
    <citation type="submission" date="2019-01" db="EMBL/GenBank/DDBJ databases">
        <authorList>
            <person name="Chen W.-M."/>
        </authorList>
    </citation>
    <scope>NUCLEOTIDE SEQUENCE [LARGE SCALE GENOMIC DNA]</scope>
    <source>
        <strain evidence="1 2">TER-1</strain>
    </source>
</reference>
<dbReference type="Gene3D" id="1.25.40.10">
    <property type="entry name" value="Tetratricopeptide repeat domain"/>
    <property type="match status" value="1"/>
</dbReference>
<dbReference type="EMBL" id="SACP01000066">
    <property type="protein sequence ID" value="RVU11956.1"/>
    <property type="molecule type" value="Genomic_DNA"/>
</dbReference>
<dbReference type="InterPro" id="IPR011990">
    <property type="entry name" value="TPR-like_helical_dom_sf"/>
</dbReference>
<dbReference type="GO" id="GO:0042802">
    <property type="term" value="F:identical protein binding"/>
    <property type="evidence" value="ECO:0007669"/>
    <property type="project" value="InterPro"/>
</dbReference>
<keyword evidence="2" id="KW-1185">Reference proteome</keyword>
<name>A0A437NPI8_9HYPH</name>